<dbReference type="GO" id="GO:0006307">
    <property type="term" value="P:DNA alkylation repair"/>
    <property type="evidence" value="ECO:0007669"/>
    <property type="project" value="InterPro"/>
</dbReference>
<accession>A0A921ZLJ7</accession>
<dbReference type="GO" id="GO:0005634">
    <property type="term" value="C:nucleus"/>
    <property type="evidence" value="ECO:0007669"/>
    <property type="project" value="TreeGrafter"/>
</dbReference>
<gene>
    <name evidence="2" type="ORF">O3G_MSEX011585</name>
</gene>
<sequence length="157" mass="17890">MSSRMKQRPTHFISIPMNNSNIVANFERFKAEVLKECPNFDESLFIRAQKLHITMGVMCLMDNEERLLASKLLTEANEKVIAPLLQSRAPPKIKLKGLSYMNDDPKQIDVLYGNVQEEGHPTGFFQNLGDSLVDHFYKADDSPNTVPFMLSTKENDL</sequence>
<protein>
    <recommendedName>
        <fullName evidence="1">A-kinase anchor protein 7-like phosphoesterase domain-containing protein</fullName>
    </recommendedName>
</protein>
<organism evidence="2 3">
    <name type="scientific">Manduca sexta</name>
    <name type="common">Tobacco hawkmoth</name>
    <name type="synonym">Tobacco hornworm</name>
    <dbReference type="NCBI Taxonomy" id="7130"/>
    <lineage>
        <taxon>Eukaryota</taxon>
        <taxon>Metazoa</taxon>
        <taxon>Ecdysozoa</taxon>
        <taxon>Arthropoda</taxon>
        <taxon>Hexapoda</taxon>
        <taxon>Insecta</taxon>
        <taxon>Pterygota</taxon>
        <taxon>Neoptera</taxon>
        <taxon>Endopterygota</taxon>
        <taxon>Lepidoptera</taxon>
        <taxon>Glossata</taxon>
        <taxon>Ditrysia</taxon>
        <taxon>Bombycoidea</taxon>
        <taxon>Sphingidae</taxon>
        <taxon>Sphinginae</taxon>
        <taxon>Sphingini</taxon>
        <taxon>Manduca</taxon>
    </lineage>
</organism>
<comment type="caution">
    <text evidence="2">The sequence shown here is derived from an EMBL/GenBank/DDBJ whole genome shotgun (WGS) entry which is preliminary data.</text>
</comment>
<proteinExistence type="predicted"/>
<evidence type="ECO:0000259" key="1">
    <source>
        <dbReference type="Pfam" id="PF10469"/>
    </source>
</evidence>
<evidence type="ECO:0000313" key="2">
    <source>
        <dbReference type="EMBL" id="KAG6459775.1"/>
    </source>
</evidence>
<dbReference type="InterPro" id="IPR009210">
    <property type="entry name" value="ASCC1"/>
</dbReference>
<dbReference type="InterPro" id="IPR019510">
    <property type="entry name" value="AKAP7-like_phosphoesterase"/>
</dbReference>
<reference evidence="2" key="2">
    <citation type="submission" date="2020-12" db="EMBL/GenBank/DDBJ databases">
        <authorList>
            <person name="Kanost M."/>
        </authorList>
    </citation>
    <scope>NUCLEOTIDE SEQUENCE</scope>
</reference>
<dbReference type="PIRSF" id="PIRSF027019">
    <property type="entry name" value="Euk_LigT"/>
    <property type="match status" value="1"/>
</dbReference>
<name>A0A921ZLJ7_MANSE</name>
<dbReference type="Proteomes" id="UP000791440">
    <property type="component" value="Unassembled WGS sequence"/>
</dbReference>
<dbReference type="PANTHER" id="PTHR13360">
    <property type="entry name" value="ACTIVATING SIGNAL COINTEGRATOR 1 COMPLEX SUBUNIT 1"/>
    <property type="match status" value="1"/>
</dbReference>
<feature type="domain" description="A-kinase anchor protein 7-like phosphoesterase" evidence="1">
    <location>
        <begin position="9"/>
        <end position="138"/>
    </location>
</feature>
<dbReference type="Pfam" id="PF10469">
    <property type="entry name" value="AKAP7_NLS"/>
    <property type="match status" value="1"/>
</dbReference>
<evidence type="ECO:0000313" key="3">
    <source>
        <dbReference type="Proteomes" id="UP000791440"/>
    </source>
</evidence>
<dbReference type="EMBL" id="JH668637">
    <property type="protein sequence ID" value="KAG6459775.1"/>
    <property type="molecule type" value="Genomic_DNA"/>
</dbReference>
<reference evidence="2" key="1">
    <citation type="journal article" date="2016" name="Insect Biochem. Mol. Biol.">
        <title>Multifaceted biological insights from a draft genome sequence of the tobacco hornworm moth, Manduca sexta.</title>
        <authorList>
            <person name="Kanost M.R."/>
            <person name="Arrese E.L."/>
            <person name="Cao X."/>
            <person name="Chen Y.R."/>
            <person name="Chellapilla S."/>
            <person name="Goldsmith M.R."/>
            <person name="Grosse-Wilde E."/>
            <person name="Heckel D.G."/>
            <person name="Herndon N."/>
            <person name="Jiang H."/>
            <person name="Papanicolaou A."/>
            <person name="Qu J."/>
            <person name="Soulages J.L."/>
            <person name="Vogel H."/>
            <person name="Walters J."/>
            <person name="Waterhouse R.M."/>
            <person name="Ahn S.J."/>
            <person name="Almeida F.C."/>
            <person name="An C."/>
            <person name="Aqrawi P."/>
            <person name="Bretschneider A."/>
            <person name="Bryant W.B."/>
            <person name="Bucks S."/>
            <person name="Chao H."/>
            <person name="Chevignon G."/>
            <person name="Christen J.M."/>
            <person name="Clarke D.F."/>
            <person name="Dittmer N.T."/>
            <person name="Ferguson L.C.F."/>
            <person name="Garavelou S."/>
            <person name="Gordon K.H.J."/>
            <person name="Gunaratna R.T."/>
            <person name="Han Y."/>
            <person name="Hauser F."/>
            <person name="He Y."/>
            <person name="Heidel-Fischer H."/>
            <person name="Hirsh A."/>
            <person name="Hu Y."/>
            <person name="Jiang H."/>
            <person name="Kalra D."/>
            <person name="Klinner C."/>
            <person name="Konig C."/>
            <person name="Kovar C."/>
            <person name="Kroll A.R."/>
            <person name="Kuwar S.S."/>
            <person name="Lee S.L."/>
            <person name="Lehman R."/>
            <person name="Li K."/>
            <person name="Li Z."/>
            <person name="Liang H."/>
            <person name="Lovelace S."/>
            <person name="Lu Z."/>
            <person name="Mansfield J.H."/>
            <person name="McCulloch K.J."/>
            <person name="Mathew T."/>
            <person name="Morton B."/>
            <person name="Muzny D.M."/>
            <person name="Neunemann D."/>
            <person name="Ongeri F."/>
            <person name="Pauchet Y."/>
            <person name="Pu L.L."/>
            <person name="Pyrousis I."/>
            <person name="Rao X.J."/>
            <person name="Redding A."/>
            <person name="Roesel C."/>
            <person name="Sanchez-Gracia A."/>
            <person name="Schaack S."/>
            <person name="Shukla A."/>
            <person name="Tetreau G."/>
            <person name="Wang Y."/>
            <person name="Xiong G.H."/>
            <person name="Traut W."/>
            <person name="Walsh T.K."/>
            <person name="Worley K.C."/>
            <person name="Wu D."/>
            <person name="Wu W."/>
            <person name="Wu Y.Q."/>
            <person name="Zhang X."/>
            <person name="Zou Z."/>
            <person name="Zucker H."/>
            <person name="Briscoe A.D."/>
            <person name="Burmester T."/>
            <person name="Clem R.J."/>
            <person name="Feyereisen R."/>
            <person name="Grimmelikhuijzen C.J.P."/>
            <person name="Hamodrakas S.J."/>
            <person name="Hansson B.S."/>
            <person name="Huguet E."/>
            <person name="Jermiin L.S."/>
            <person name="Lan Q."/>
            <person name="Lehman H.K."/>
            <person name="Lorenzen M."/>
            <person name="Merzendorfer H."/>
            <person name="Michalopoulos I."/>
            <person name="Morton D.B."/>
            <person name="Muthukrishnan S."/>
            <person name="Oakeshott J.G."/>
            <person name="Palmer W."/>
            <person name="Park Y."/>
            <person name="Passarelli A.L."/>
            <person name="Rozas J."/>
            <person name="Schwartz L.M."/>
            <person name="Smith W."/>
            <person name="Southgate A."/>
            <person name="Vilcinskas A."/>
            <person name="Vogt R."/>
            <person name="Wang P."/>
            <person name="Werren J."/>
            <person name="Yu X.Q."/>
            <person name="Zhou J.J."/>
            <person name="Brown S.J."/>
            <person name="Scherer S.E."/>
            <person name="Richards S."/>
            <person name="Blissard G.W."/>
        </authorList>
    </citation>
    <scope>NUCLEOTIDE SEQUENCE</scope>
</reference>
<keyword evidence="3" id="KW-1185">Reference proteome</keyword>
<dbReference type="GO" id="GO:0006355">
    <property type="term" value="P:regulation of DNA-templated transcription"/>
    <property type="evidence" value="ECO:0007669"/>
    <property type="project" value="TreeGrafter"/>
</dbReference>
<dbReference type="PANTHER" id="PTHR13360:SF1">
    <property type="entry name" value="ACTIVATING SIGNAL COINTEGRATOR 1 COMPLEX SUBUNIT 1"/>
    <property type="match status" value="1"/>
</dbReference>
<dbReference type="AlphaFoldDB" id="A0A921ZLJ7"/>